<sequence>MFSLLSSILGFATAGLPSILGFFQQKGDQKHERDMATLQNQQAMAMAQAGYVAQEKVAAIELEQTNAETYAQERQALYEHDAKIVSESAQWVKTLNASVRPIIAFTFVGLLLFVDIAGFWWAVKSTNGFTPEAMDTIFSSDEMSIVGSIIGFYFGSRTWEKKKSGE</sequence>
<name>A0A6J5MG30_9CAUD</name>
<protein>
    <submittedName>
        <fullName evidence="2">Holin of 3TMs, for gene-transfer release</fullName>
    </submittedName>
</protein>
<reference evidence="2" key="1">
    <citation type="submission" date="2020-04" db="EMBL/GenBank/DDBJ databases">
        <authorList>
            <person name="Chiriac C."/>
            <person name="Salcher M."/>
            <person name="Ghai R."/>
            <person name="Kavagutti S V."/>
        </authorList>
    </citation>
    <scope>NUCLEOTIDE SEQUENCE</scope>
</reference>
<feature type="transmembrane region" description="Helical" evidence="1">
    <location>
        <begin position="6"/>
        <end position="23"/>
    </location>
</feature>
<proteinExistence type="predicted"/>
<feature type="transmembrane region" description="Helical" evidence="1">
    <location>
        <begin position="102"/>
        <end position="123"/>
    </location>
</feature>
<feature type="transmembrane region" description="Helical" evidence="1">
    <location>
        <begin position="143"/>
        <end position="159"/>
    </location>
</feature>
<keyword evidence="1" id="KW-0812">Transmembrane</keyword>
<dbReference type="Pfam" id="PF11351">
    <property type="entry name" value="GTA_holin_3TM"/>
    <property type="match status" value="1"/>
</dbReference>
<evidence type="ECO:0000313" key="2">
    <source>
        <dbReference type="EMBL" id="CAB4144130.1"/>
    </source>
</evidence>
<dbReference type="InterPro" id="IPR021497">
    <property type="entry name" value="GTA_holin_3TM"/>
</dbReference>
<dbReference type="EMBL" id="LR796440">
    <property type="protein sequence ID" value="CAB4144130.1"/>
    <property type="molecule type" value="Genomic_DNA"/>
</dbReference>
<organism evidence="2">
    <name type="scientific">uncultured Caudovirales phage</name>
    <dbReference type="NCBI Taxonomy" id="2100421"/>
    <lineage>
        <taxon>Viruses</taxon>
        <taxon>Duplodnaviria</taxon>
        <taxon>Heunggongvirae</taxon>
        <taxon>Uroviricota</taxon>
        <taxon>Caudoviricetes</taxon>
        <taxon>Peduoviridae</taxon>
        <taxon>Maltschvirus</taxon>
        <taxon>Maltschvirus maltsch</taxon>
    </lineage>
</organism>
<keyword evidence="1" id="KW-1133">Transmembrane helix</keyword>
<gene>
    <name evidence="2" type="ORF">UFOVP454_15</name>
</gene>
<accession>A0A6J5MG30</accession>
<evidence type="ECO:0000256" key="1">
    <source>
        <dbReference type="SAM" id="Phobius"/>
    </source>
</evidence>
<keyword evidence="1" id="KW-0472">Membrane</keyword>